<dbReference type="SUPFAM" id="SSF48371">
    <property type="entry name" value="ARM repeat"/>
    <property type="match status" value="1"/>
</dbReference>
<feature type="domain" description="Tape measure protein N-terminal" evidence="1">
    <location>
        <begin position="76"/>
        <end position="250"/>
    </location>
</feature>
<protein>
    <recommendedName>
        <fullName evidence="1">Tape measure protein N-terminal domain-containing protein</fullName>
    </recommendedName>
</protein>
<dbReference type="AlphaFoldDB" id="A0A395XF50"/>
<dbReference type="NCBIfam" id="TIGR02675">
    <property type="entry name" value="tape_meas_nterm"/>
    <property type="match status" value="1"/>
</dbReference>
<proteinExistence type="predicted"/>
<evidence type="ECO:0000313" key="3">
    <source>
        <dbReference type="Proteomes" id="UP000265970"/>
    </source>
</evidence>
<dbReference type="Gene3D" id="1.20.120.20">
    <property type="entry name" value="Apolipoprotein"/>
    <property type="match status" value="1"/>
</dbReference>
<name>A0A395XF50_9BIFI</name>
<dbReference type="Proteomes" id="UP000265970">
    <property type="component" value="Unassembled WGS sequence"/>
</dbReference>
<dbReference type="Pfam" id="PF20155">
    <property type="entry name" value="TMP_3"/>
    <property type="match status" value="1"/>
</dbReference>
<dbReference type="InterPro" id="IPR016024">
    <property type="entry name" value="ARM-type_fold"/>
</dbReference>
<dbReference type="PANTHER" id="PTHR37813">
    <property type="entry name" value="FELS-2 PROPHAGE PROTEIN"/>
    <property type="match status" value="1"/>
</dbReference>
<sequence>MAQELGTGYIIISPSTKGLGKAIEGSIGEGTNAGTQKSSKTLLQRIGGAFGKIGKIGVAATTAVGGALVGLAAKGGFDRALNIERAQTKLKALGHDTKSVDGIMNDALASVKGMAFGLGDAASVAAGLVASGVKQGGQLQTVLKTVGDTAQIAGVEFKDMGVIFGKVAATGKLQGDEMLQLMEAGIPVLQYLADHFQITAEEAQKMVSDGKVSFADFEAAMREHLGGAAKSAGDSFDGMLANIKAAFSRTGETIATPLINSMTKLGNKAIPIIDQIGGKVGELASQFTDRLAGAVDVIGAKMDEFSKKLETGEITIDDLIRKLGELAGGFGILATIGGNIDPIMGILDRLSEKGGALADTFKAMPGRFQTAFKNAGKHFDDFAGLFDERERQIMMKAGSHAADGAERVAIGMSLIGDSFRNGINKLGDTKIGSVFGKIGSGISSGFTKMHNGIVGKFAGLAFSFENNPVVSSIHSFGSKMAGGISSISGKAKAAFAPVGEVFGGLGQIVGPKLQSGFSAIGGMIGSFFSPANFMKFVGIGGIIAALVAGLGMINESTGGKVSEWISGLGEKISQITPMVMSWIQTQLPTFIQSGAQMIQSLLQGLTSSLPALATIAGEFVNTLCSGLGSALPALIPAAVQMITTLVTSLVDQIPTIITAGMNLLDGLVQGVMNALPTLIAAIPTILDSLIAAFSTALPQIMEQGVQIIQNLIDGLLQAMPQIIDQIPRIITILVDGLSQNLPQLVKSGIEVILKLIDGLTQAIPQLAQYIPQIVETIVTALVENLPTLIEAGIQIIVMLVRGLIEGIPKLLECAGTLLMSLGQAFLDNLPALLMVFPQIIAAIVEQFTGIDLFQVGSDLMTKLGEGLSAAWQWVCETISAIGEWFTTLWQSICDGAKNIWNSLGEWFTSLWQSISDTATAAWDAFTVWISGMWNGIVSTAQGIWNGFLSFITGLWNNIKNAVSNAINAVSSTISSVLSAISGVWNSIWNGIRSFVSSVWNGIKSVVSGAINGVKSTISNVLNGIKGVWDNIWNGIRNGIGAIWNGIKTGVSNGINAVMNTVRGIKDSILGFFSGAGSWLIESGRSILNGLKDGIMSGVNAVKDAVGGAIQSIRNLFPFSPAKEGPFSGHGWVLYSGMSIMEAMGDGIRARTKSVVNEASKSAHSIYDALNTGKPLVGIDVDAALNSARQRFAAEFIPTASTMDARNITYNIQIDGARVASDERLLHLLDELVDAVGATVKAR</sequence>
<organism evidence="2 3">
    <name type="scientific">Bifidobacterium pseudolongum</name>
    <dbReference type="NCBI Taxonomy" id="1694"/>
    <lineage>
        <taxon>Bacteria</taxon>
        <taxon>Bacillati</taxon>
        <taxon>Actinomycetota</taxon>
        <taxon>Actinomycetes</taxon>
        <taxon>Bifidobacteriales</taxon>
        <taxon>Bifidobacteriaceae</taxon>
        <taxon>Bifidobacterium</taxon>
    </lineage>
</organism>
<dbReference type="PANTHER" id="PTHR37813:SF1">
    <property type="entry name" value="FELS-2 PROPHAGE PROTEIN"/>
    <property type="match status" value="1"/>
</dbReference>
<evidence type="ECO:0000313" key="2">
    <source>
        <dbReference type="EMBL" id="RGW09916.1"/>
    </source>
</evidence>
<dbReference type="InterPro" id="IPR013491">
    <property type="entry name" value="Tape_meas_N"/>
</dbReference>
<reference evidence="2 3" key="1">
    <citation type="submission" date="2018-08" db="EMBL/GenBank/DDBJ databases">
        <title>A genome reference for cultivated species of the human gut microbiota.</title>
        <authorList>
            <person name="Zou Y."/>
            <person name="Xue W."/>
            <person name="Luo G."/>
        </authorList>
    </citation>
    <scope>NUCLEOTIDE SEQUENCE [LARGE SCALE GENOMIC DNA]</scope>
    <source>
        <strain evidence="2 3">AF13-3LB</strain>
    </source>
</reference>
<dbReference type="Gene3D" id="1.25.10.10">
    <property type="entry name" value="Leucine-rich Repeat Variant"/>
    <property type="match status" value="1"/>
</dbReference>
<dbReference type="InterPro" id="IPR011989">
    <property type="entry name" value="ARM-like"/>
</dbReference>
<evidence type="ECO:0000259" key="1">
    <source>
        <dbReference type="Pfam" id="PF20155"/>
    </source>
</evidence>
<accession>A0A395XF50</accession>
<dbReference type="EMBL" id="QRZV01000002">
    <property type="protein sequence ID" value="RGW09916.1"/>
    <property type="molecule type" value="Genomic_DNA"/>
</dbReference>
<gene>
    <name evidence="2" type="ORF">DWV92_04760</name>
</gene>
<dbReference type="RefSeq" id="WP_118239133.1">
    <property type="nucleotide sequence ID" value="NZ_QRZV01000002.1"/>
</dbReference>
<comment type="caution">
    <text evidence="2">The sequence shown here is derived from an EMBL/GenBank/DDBJ whole genome shotgun (WGS) entry which is preliminary data.</text>
</comment>